<dbReference type="AlphaFoldDB" id="B9TN47"/>
<evidence type="ECO:0000313" key="1">
    <source>
        <dbReference type="EMBL" id="EEF22716.1"/>
    </source>
</evidence>
<reference evidence="2" key="1">
    <citation type="journal article" date="2010" name="Nat. Biotechnol.">
        <title>Draft genome sequence of the oilseed species Ricinus communis.</title>
        <authorList>
            <person name="Chan A.P."/>
            <person name="Crabtree J."/>
            <person name="Zhao Q."/>
            <person name="Lorenzi H."/>
            <person name="Orvis J."/>
            <person name="Puiu D."/>
            <person name="Melake-Berhan A."/>
            <person name="Jones K.M."/>
            <person name="Redman J."/>
            <person name="Chen G."/>
            <person name="Cahoon E.B."/>
            <person name="Gedil M."/>
            <person name="Stanke M."/>
            <person name="Haas B.J."/>
            <person name="Wortman J.R."/>
            <person name="Fraser-Liggett C.M."/>
            <person name="Ravel J."/>
            <person name="Rabinowicz P.D."/>
        </authorList>
    </citation>
    <scope>NUCLEOTIDE SEQUENCE [LARGE SCALE GENOMIC DNA]</scope>
    <source>
        <strain evidence="2">cv. Hale</strain>
    </source>
</reference>
<gene>
    <name evidence="1" type="ORF">RCOM_2063910</name>
</gene>
<dbReference type="EMBL" id="EQ991295">
    <property type="protein sequence ID" value="EEF22716.1"/>
    <property type="molecule type" value="Genomic_DNA"/>
</dbReference>
<proteinExistence type="predicted"/>
<keyword evidence="2" id="KW-1185">Reference proteome</keyword>
<accession>B9TN47</accession>
<sequence length="89" mass="9241">MTGIGIADEPEQHALHAQSPCAECVTGECREWHIVPKEKAPANAGAPDQPIRPNTSAATNAKAAVSNAALMPSCSLPRMESGFFAGTEP</sequence>
<evidence type="ECO:0000313" key="2">
    <source>
        <dbReference type="Proteomes" id="UP000008311"/>
    </source>
</evidence>
<dbReference type="Proteomes" id="UP000008311">
    <property type="component" value="Unassembled WGS sequence"/>
</dbReference>
<dbReference type="InParanoid" id="B9TN47"/>
<organism evidence="1 2">
    <name type="scientific">Ricinus communis</name>
    <name type="common">Castor bean</name>
    <dbReference type="NCBI Taxonomy" id="3988"/>
    <lineage>
        <taxon>Eukaryota</taxon>
        <taxon>Viridiplantae</taxon>
        <taxon>Streptophyta</taxon>
        <taxon>Embryophyta</taxon>
        <taxon>Tracheophyta</taxon>
        <taxon>Spermatophyta</taxon>
        <taxon>Magnoliopsida</taxon>
        <taxon>eudicotyledons</taxon>
        <taxon>Gunneridae</taxon>
        <taxon>Pentapetalae</taxon>
        <taxon>rosids</taxon>
        <taxon>fabids</taxon>
        <taxon>Malpighiales</taxon>
        <taxon>Euphorbiaceae</taxon>
        <taxon>Acalyphoideae</taxon>
        <taxon>Acalypheae</taxon>
        <taxon>Ricinus</taxon>
    </lineage>
</organism>
<protein>
    <submittedName>
        <fullName evidence="1">Uncharacterized protein</fullName>
    </submittedName>
</protein>
<name>B9TN47_RICCO</name>